<organism evidence="2 3">
    <name type="scientific">Maribacter polysiphoniae</name>
    <dbReference type="NCBI Taxonomy" id="429344"/>
    <lineage>
        <taxon>Bacteria</taxon>
        <taxon>Pseudomonadati</taxon>
        <taxon>Bacteroidota</taxon>
        <taxon>Flavobacteriia</taxon>
        <taxon>Flavobacteriales</taxon>
        <taxon>Flavobacteriaceae</taxon>
        <taxon>Maribacter</taxon>
    </lineage>
</organism>
<reference evidence="1 4" key="2">
    <citation type="submission" date="2020-07" db="EMBL/GenBank/DDBJ databases">
        <title>The draft genome sequence of Maribacter polysiphoniae KCTC 22021.</title>
        <authorList>
            <person name="Mu L."/>
        </authorList>
    </citation>
    <scope>NUCLEOTIDE SEQUENCE [LARGE SCALE GENOMIC DNA]</scope>
    <source>
        <strain evidence="1 4">KCTC 22021</strain>
    </source>
</reference>
<dbReference type="Proteomes" id="UP000651837">
    <property type="component" value="Unassembled WGS sequence"/>
</dbReference>
<dbReference type="Proteomes" id="UP000245667">
    <property type="component" value="Unassembled WGS sequence"/>
</dbReference>
<dbReference type="EMBL" id="QGGQ01000017">
    <property type="protein sequence ID" value="PWK18453.1"/>
    <property type="molecule type" value="Genomic_DNA"/>
</dbReference>
<sequence>MKTSFVKYVSDWKLSPMAYWVHIETDSKPWYLSQEFEPPAPKRFGTLGFPQLTVEFNGHSFIFTSKEQLEQFIEIMGRKLLPSSMELSSNRTGFRGPNSHWLSRLPGKTKPWKYREKLVGFCKKLEFPK</sequence>
<proteinExistence type="predicted"/>
<evidence type="ECO:0000313" key="1">
    <source>
        <dbReference type="EMBL" id="MBD1263181.1"/>
    </source>
</evidence>
<dbReference type="RefSeq" id="WP_109654970.1">
    <property type="nucleotide sequence ID" value="NZ_JACWLN010000019.1"/>
</dbReference>
<dbReference type="OrthoDB" id="1144299at2"/>
<evidence type="ECO:0000313" key="2">
    <source>
        <dbReference type="EMBL" id="PWK18453.1"/>
    </source>
</evidence>
<evidence type="ECO:0000313" key="3">
    <source>
        <dbReference type="Proteomes" id="UP000245667"/>
    </source>
</evidence>
<gene>
    <name evidence="1" type="ORF">HZY62_21520</name>
    <name evidence="2" type="ORF">LX92_04327</name>
</gene>
<name>A0A316DNW8_9FLAO</name>
<dbReference type="EMBL" id="JACWLN010000019">
    <property type="protein sequence ID" value="MBD1263181.1"/>
    <property type="molecule type" value="Genomic_DNA"/>
</dbReference>
<keyword evidence="4" id="KW-1185">Reference proteome</keyword>
<reference evidence="2 3" key="1">
    <citation type="submission" date="2018-05" db="EMBL/GenBank/DDBJ databases">
        <title>Genomic Encyclopedia of Archaeal and Bacterial Type Strains, Phase II (KMG-II): from individual species to whole genera.</title>
        <authorList>
            <person name="Goeker M."/>
        </authorList>
    </citation>
    <scope>NUCLEOTIDE SEQUENCE [LARGE SCALE GENOMIC DNA]</scope>
    <source>
        <strain evidence="2 3">DSM 23514</strain>
    </source>
</reference>
<protein>
    <submittedName>
        <fullName evidence="2">Uncharacterized protein</fullName>
    </submittedName>
</protein>
<evidence type="ECO:0000313" key="4">
    <source>
        <dbReference type="Proteomes" id="UP000651837"/>
    </source>
</evidence>
<comment type="caution">
    <text evidence="2">The sequence shown here is derived from an EMBL/GenBank/DDBJ whole genome shotgun (WGS) entry which is preliminary data.</text>
</comment>
<dbReference type="AlphaFoldDB" id="A0A316DNW8"/>
<accession>A0A316DNW8</accession>